<gene>
    <name evidence="1" type="ORF">O0S08_35400</name>
</gene>
<evidence type="ECO:0000313" key="1">
    <source>
        <dbReference type="EMBL" id="WAS91500.1"/>
    </source>
</evidence>
<evidence type="ECO:0000313" key="2">
    <source>
        <dbReference type="Proteomes" id="UP001164459"/>
    </source>
</evidence>
<sequence length="84" mass="9751">MSVPFLVKVHRYPVDCTRWTELGLKHFLHECGFPLAPIRTGSWGNRACVAANFDDWVVYDPAIHDLTDEPDFPYHVWALARREP</sequence>
<dbReference type="Proteomes" id="UP001164459">
    <property type="component" value="Chromosome"/>
</dbReference>
<organism evidence="1 2">
    <name type="scientific">Nannocystis punicea</name>
    <dbReference type="NCBI Taxonomy" id="2995304"/>
    <lineage>
        <taxon>Bacteria</taxon>
        <taxon>Pseudomonadati</taxon>
        <taxon>Myxococcota</taxon>
        <taxon>Polyangia</taxon>
        <taxon>Nannocystales</taxon>
        <taxon>Nannocystaceae</taxon>
        <taxon>Nannocystis</taxon>
    </lineage>
</organism>
<keyword evidence="2" id="KW-1185">Reference proteome</keyword>
<dbReference type="EMBL" id="CP114040">
    <property type="protein sequence ID" value="WAS91500.1"/>
    <property type="molecule type" value="Genomic_DNA"/>
</dbReference>
<proteinExistence type="predicted"/>
<accession>A0ABY7GWY2</accession>
<protein>
    <submittedName>
        <fullName evidence="1">Uncharacterized protein</fullName>
    </submittedName>
</protein>
<reference evidence="1" key="1">
    <citation type="submission" date="2022-11" db="EMBL/GenBank/DDBJ databases">
        <title>Minimal conservation of predation-associated metabolite biosynthetic gene clusters underscores biosynthetic potential of Myxococcota including descriptions for ten novel species: Archangium lansinium sp. nov., Myxococcus landrumus sp. nov., Nannocystis bai.</title>
        <authorList>
            <person name="Ahearne A."/>
            <person name="Stevens C."/>
            <person name="Dowd S."/>
        </authorList>
    </citation>
    <scope>NUCLEOTIDE SEQUENCE</scope>
    <source>
        <strain evidence="1">Fl3</strain>
    </source>
</reference>
<dbReference type="RefSeq" id="WP_269033862.1">
    <property type="nucleotide sequence ID" value="NZ_CP114040.1"/>
</dbReference>
<name>A0ABY7GWY2_9BACT</name>